<organism evidence="2 3">
    <name type="scientific">Meloidogyne incognita</name>
    <name type="common">Southern root-knot nematode worm</name>
    <name type="synonym">Oxyuris incognita</name>
    <dbReference type="NCBI Taxonomy" id="6306"/>
    <lineage>
        <taxon>Eukaryota</taxon>
        <taxon>Metazoa</taxon>
        <taxon>Ecdysozoa</taxon>
        <taxon>Nematoda</taxon>
        <taxon>Chromadorea</taxon>
        <taxon>Rhabditida</taxon>
        <taxon>Tylenchina</taxon>
        <taxon>Tylenchomorpha</taxon>
        <taxon>Tylenchoidea</taxon>
        <taxon>Meloidogynidae</taxon>
        <taxon>Meloidogyninae</taxon>
        <taxon>Meloidogyne</taxon>
        <taxon>Meloidogyne incognita group</taxon>
    </lineage>
</organism>
<dbReference type="WBParaSite" id="Minc3s00878g18395">
    <property type="protein sequence ID" value="Minc3s00878g18395"/>
    <property type="gene ID" value="Minc3s00878g18395"/>
</dbReference>
<accession>A0A914LTL8</accession>
<evidence type="ECO:0000313" key="2">
    <source>
        <dbReference type="Proteomes" id="UP000887563"/>
    </source>
</evidence>
<protein>
    <submittedName>
        <fullName evidence="3">Candidate secreted effector</fullName>
    </submittedName>
</protein>
<keyword evidence="2" id="KW-1185">Reference proteome</keyword>
<evidence type="ECO:0000256" key="1">
    <source>
        <dbReference type="SAM" id="MobiDB-lite"/>
    </source>
</evidence>
<dbReference type="Proteomes" id="UP000887563">
    <property type="component" value="Unplaced"/>
</dbReference>
<proteinExistence type="predicted"/>
<feature type="region of interest" description="Disordered" evidence="1">
    <location>
        <begin position="38"/>
        <end position="58"/>
    </location>
</feature>
<dbReference type="AlphaFoldDB" id="A0A914LTL8"/>
<name>A0A914LTL8_MELIC</name>
<sequence>MVTNGQKPLPLGIGLPDWIPMEGEDDVFLGPLTNLMLPTDYDDQNNGDAGLDLSQKRT</sequence>
<reference evidence="3" key="1">
    <citation type="submission" date="2022-11" db="UniProtKB">
        <authorList>
            <consortium name="WormBaseParasite"/>
        </authorList>
    </citation>
    <scope>IDENTIFICATION</scope>
</reference>
<evidence type="ECO:0000313" key="3">
    <source>
        <dbReference type="WBParaSite" id="Minc3s00878g18395"/>
    </source>
</evidence>